<dbReference type="Pfam" id="PF16206">
    <property type="entry name" value="Mon2_C"/>
    <property type="match status" value="3"/>
</dbReference>
<dbReference type="PANTHER" id="PTHR10663">
    <property type="entry name" value="GUANYL-NUCLEOTIDE EXCHANGE FACTOR"/>
    <property type="match status" value="1"/>
</dbReference>
<dbReference type="InterPro" id="IPR032691">
    <property type="entry name" value="Mon2/Sec7/BIG1-like_HUS"/>
</dbReference>
<sequence length="1687" mass="184279">MAYMSGTTGSEGANVFLEVLQNDLKNLSIETKKKYPQIREACEEGIVKLRNAAANPQTPIYYIVNQILYPLVQGCETREQKIVKICLGMIQKLITQQAVDQKGARYITDTLWMLMESGTEEVKVLQSVTLLLTTNAVVHGDTLARNLVLCFRLHFTKDSTTINTAGATVRQLVSLVFERVAAEDEHFKESDAGKTEVNLEELKMPSNVAPKGLRPCAGDAYLMFQDLVQLVNADQPYWLVGMTEMTRTFGLELLESVLTNFSSVFFQHPEFSFLLKERVCALVIKLFSPNIKYRSSVPASVQQATPLDKPYFPISMRLLRVVSILIQKYHSLLVTECEIFLSLIVKFLDPDKPPWQRSLALEVLHKMTVLPDLLKSFCECYDLKPHSTNIFQDIVNSLGAYVQSLFVNPQLMGQGTTVGGQVPLAQGQPPSLLAGMPVGPGVSPQPGFFSRGVWLPIVITYSSGQTKSIYLDMLEKGEPPAIPDGYGISVAYACLLEIIRSISICIDGLPPLPPGSEENDNDAPAVEKRAEEEPSEEERQLHAQLINSSWCGLLAALSPLIDASTDESASESVLKAVQTFASLCGALDLQVPRDAFITAICKASLPPHYALTVLNAAHQHQGTASTAGARSQDLAPQYSHHYTSEADFRQQVVAVGTPLPTSSVPIGVQQGPVMLTAKNLQCMRALLSLAHCHGGILGTAWHLVLTTLQHLVWILGLKPATGGSLKAGRTTADSNAVITTAVMADLPVLSQMLSRLFESSQYLDDVALHHLVDALCKLSHEAMELAYSNREPSLFAVAKLLETGLVNLPRVEVLWRPLTNHLLEVCQHPHIRMREWGVEAITYLVRAALQHKHTPPLRDNQRLQTLLLGPLSELSAVPHGDVRQRQLECVLHALHGAGETLSHGWPLVLGIIGAVSDHHGENLIRVAFQCLQLVMTDFLPVMPWRCLPQCMATAAKFGSQTQELNISLTAVGLMWNISDFFYQNQEKLCTSLSGDTNVFPEFPGTPNMPPFDKLWMCLFARLGDLCVDARPAVRKSAGQTLFSTISAHGSLLQPATWQPVLWQVLFPLLDKVRSLSGAASSEKVDTGGNILIHHSRNTAQKQWAETQVLTLSGVARIFNTKCALLLSLGDFPRAWSLLLEFIEHSALNKNNEVSLAALKAFQEVLYVNKQGGGKAEDAVGAVGKAEDSSISEEAGVWSVAWRVWLGIGTESTAPSASPSADDAYVPSQAFLTALIQIFPAVFAHVRADFGPDDLERLCVVLQHMVSVPVQADASMFLLSGTSSAALSDAALSPLQEGVVHCVRLLQEHALGSLAADPASPAAGPAMVTALFRQLLWFSRLACQRDAPPNFVPFGEKMLTLVVSLYEETAEEPAVVEGGVLQRLVEALRVPLSLKYRCPAASTWQLGVTCLLAVLHRGLPLARRPSQRQHYEGMWPALADTLDHFLFPQDPPPNEDVQADEAVDCQVIELVRDEVLPYSPLVPKEFVLRVVVLLNKGSIHSATANSTLASTASHGSGAADSESELKLREEFAKTCFETLLQFSLLDGVEAELVRDTEGGLAGRLAVTALLHRFQDVLCRYVEDERHSGSCPLPRYRLSEISFVLKAVATLVMSLKKAHAHPGKVDRLSWEQLIGLYPHLVNCTTTASAQVSRSLREALLQYRDLLQPPAAGTAPASASNTHSSLTNGV</sequence>
<organism evidence="11">
    <name type="scientific">Thrips palmi</name>
    <name type="common">Melon thrips</name>
    <dbReference type="NCBI Taxonomy" id="161013"/>
    <lineage>
        <taxon>Eukaryota</taxon>
        <taxon>Metazoa</taxon>
        <taxon>Ecdysozoa</taxon>
        <taxon>Arthropoda</taxon>
        <taxon>Hexapoda</taxon>
        <taxon>Insecta</taxon>
        <taxon>Pterygota</taxon>
        <taxon>Neoptera</taxon>
        <taxon>Paraneoptera</taxon>
        <taxon>Thysanoptera</taxon>
        <taxon>Terebrantia</taxon>
        <taxon>Thripoidea</taxon>
        <taxon>Thripidae</taxon>
        <taxon>Thrips</taxon>
    </lineage>
</organism>
<dbReference type="PANTHER" id="PTHR10663:SF333">
    <property type="entry name" value="PROTEIN MON2 HOMOLOG"/>
    <property type="match status" value="1"/>
</dbReference>
<evidence type="ECO:0000259" key="8">
    <source>
        <dbReference type="Pfam" id="PF16206"/>
    </source>
</evidence>
<dbReference type="GO" id="GO:0015031">
    <property type="term" value="P:protein transport"/>
    <property type="evidence" value="ECO:0007669"/>
    <property type="project" value="UniProtKB-KW"/>
</dbReference>
<evidence type="ECO:0000313" key="11">
    <source>
        <dbReference type="RefSeq" id="XP_034257035.1"/>
    </source>
</evidence>
<dbReference type="InterPro" id="IPR032817">
    <property type="entry name" value="Mon2_C"/>
</dbReference>
<evidence type="ECO:0000256" key="4">
    <source>
        <dbReference type="ARBA" id="ARBA00022927"/>
    </source>
</evidence>
<evidence type="ECO:0000256" key="1">
    <source>
        <dbReference type="ARBA" id="ARBA00008144"/>
    </source>
</evidence>
<dbReference type="Pfam" id="PF09324">
    <property type="entry name" value="Sec7-like_HDS"/>
    <property type="match status" value="1"/>
</dbReference>
<dbReference type="Pfam" id="PF12783">
    <property type="entry name" value="Sec7-like_HUS"/>
    <property type="match status" value="1"/>
</dbReference>
<dbReference type="InterPro" id="IPR016024">
    <property type="entry name" value="ARM-type_fold"/>
</dbReference>
<feature type="domain" description="Mon2 C-terminal" evidence="8">
    <location>
        <begin position="1193"/>
        <end position="1343"/>
    </location>
</feature>
<dbReference type="Proteomes" id="UP000515158">
    <property type="component" value="Unplaced"/>
</dbReference>
<reference evidence="11" key="1">
    <citation type="submission" date="2025-08" db="UniProtKB">
        <authorList>
            <consortium name="RefSeq"/>
        </authorList>
    </citation>
    <scope>IDENTIFICATION</scope>
    <source>
        <tissue evidence="11">Total insect</tissue>
    </source>
</reference>
<dbReference type="GeneID" id="117654481"/>
<keyword evidence="10" id="KW-1185">Reference proteome</keyword>
<feature type="domain" description="Mon2/Sec7/BIG1-like HUS" evidence="7">
    <location>
        <begin position="217"/>
        <end position="390"/>
    </location>
</feature>
<dbReference type="KEGG" id="tpal:117654481"/>
<dbReference type="Pfam" id="PF16213">
    <property type="entry name" value="DCB"/>
    <property type="match status" value="1"/>
</dbReference>
<keyword evidence="4" id="KW-0653">Protein transport</keyword>
<proteinExistence type="inferred from homology"/>
<evidence type="ECO:0000259" key="7">
    <source>
        <dbReference type="Pfam" id="PF12783"/>
    </source>
</evidence>
<comment type="similarity">
    <text evidence="1">Belongs to the MON2 family.</text>
</comment>
<keyword evidence="3" id="KW-0813">Transport</keyword>
<evidence type="ECO:0000313" key="10">
    <source>
        <dbReference type="Proteomes" id="UP000515158"/>
    </source>
</evidence>
<evidence type="ECO:0000256" key="3">
    <source>
        <dbReference type="ARBA" id="ARBA00022448"/>
    </source>
</evidence>
<dbReference type="InParanoid" id="A0A6P9AHX6"/>
<feature type="domain" description="Mon2 C-terminal" evidence="8">
    <location>
        <begin position="1349"/>
        <end position="1667"/>
    </location>
</feature>
<dbReference type="CTD" id="23041"/>
<evidence type="ECO:0000259" key="9">
    <source>
        <dbReference type="Pfam" id="PF16213"/>
    </source>
</evidence>
<feature type="domain" description="Mon2/Sec7/BIG1-like HDS" evidence="6">
    <location>
        <begin position="854"/>
        <end position="932"/>
    </location>
</feature>
<feature type="region of interest" description="Disordered" evidence="5">
    <location>
        <begin position="513"/>
        <end position="539"/>
    </location>
</feature>
<evidence type="ECO:0000259" key="6">
    <source>
        <dbReference type="Pfam" id="PF09324"/>
    </source>
</evidence>
<dbReference type="FunCoup" id="A0A6P9AHX6">
    <property type="interactions" value="1724"/>
</dbReference>
<dbReference type="SUPFAM" id="SSF48371">
    <property type="entry name" value="ARM repeat"/>
    <property type="match status" value="2"/>
</dbReference>
<evidence type="ECO:0000256" key="5">
    <source>
        <dbReference type="SAM" id="MobiDB-lite"/>
    </source>
</evidence>
<gene>
    <name evidence="11" type="primary">LOC117654481</name>
</gene>
<dbReference type="RefSeq" id="XP_034257035.1">
    <property type="nucleotide sequence ID" value="XM_034401144.1"/>
</dbReference>
<dbReference type="OrthoDB" id="294853at2759"/>
<protein>
    <recommendedName>
        <fullName evidence="2">Protein MON2 homolog</fullName>
    </recommendedName>
</protein>
<feature type="domain" description="Mon2/Sec7/BIG1-like dimerisation and cyclophilin-binding" evidence="9">
    <location>
        <begin position="15"/>
        <end position="184"/>
    </location>
</feature>
<feature type="compositionally biased region" description="Basic and acidic residues" evidence="5">
    <location>
        <begin position="525"/>
        <end position="539"/>
    </location>
</feature>
<dbReference type="InterPro" id="IPR015403">
    <property type="entry name" value="Mon2/Sec7/BIG1-like_HDS"/>
</dbReference>
<accession>A0A6P9AHX6</accession>
<name>A0A6P9AHX6_THRPL</name>
<dbReference type="InterPro" id="IPR032629">
    <property type="entry name" value="DCB_dom"/>
</dbReference>
<evidence type="ECO:0000256" key="2">
    <source>
        <dbReference type="ARBA" id="ARBA00017134"/>
    </source>
</evidence>
<feature type="domain" description="Mon2 C-terminal" evidence="8">
    <location>
        <begin position="936"/>
        <end position="1169"/>
    </location>
</feature>